<keyword evidence="1" id="KW-1133">Transmembrane helix</keyword>
<keyword evidence="3" id="KW-1185">Reference proteome</keyword>
<evidence type="ECO:0000256" key="1">
    <source>
        <dbReference type="SAM" id="Phobius"/>
    </source>
</evidence>
<dbReference type="PANTHER" id="PTHR48098">
    <property type="entry name" value="ENTEROCHELIN ESTERASE-RELATED"/>
    <property type="match status" value="1"/>
</dbReference>
<evidence type="ECO:0000313" key="2">
    <source>
        <dbReference type="EMBL" id="TXK13050.1"/>
    </source>
</evidence>
<dbReference type="Gene3D" id="3.40.50.1820">
    <property type="entry name" value="alpha/beta hydrolase"/>
    <property type="match status" value="1"/>
</dbReference>
<feature type="transmembrane region" description="Helical" evidence="1">
    <location>
        <begin position="14"/>
        <end position="31"/>
    </location>
</feature>
<dbReference type="InterPro" id="IPR000801">
    <property type="entry name" value="Esterase-like"/>
</dbReference>
<keyword evidence="1" id="KW-0472">Membrane</keyword>
<dbReference type="Proteomes" id="UP000321034">
    <property type="component" value="Unassembled WGS sequence"/>
</dbReference>
<dbReference type="GO" id="GO:0016747">
    <property type="term" value="F:acyltransferase activity, transferring groups other than amino-acyl groups"/>
    <property type="evidence" value="ECO:0007669"/>
    <property type="project" value="TreeGrafter"/>
</dbReference>
<dbReference type="AlphaFoldDB" id="A0A5C8I4J3"/>
<evidence type="ECO:0000313" key="3">
    <source>
        <dbReference type="Proteomes" id="UP000321034"/>
    </source>
</evidence>
<comment type="caution">
    <text evidence="2">The sequence shown here is derived from an EMBL/GenBank/DDBJ whole genome shotgun (WGS) entry which is preliminary data.</text>
</comment>
<dbReference type="PANTHER" id="PTHR48098:SF1">
    <property type="entry name" value="DIACYLGLYCEROL ACYLTRANSFERASE_MYCOLYLTRANSFERASE AG85A"/>
    <property type="match status" value="1"/>
</dbReference>
<keyword evidence="1" id="KW-0812">Transmembrane</keyword>
<dbReference type="InterPro" id="IPR029058">
    <property type="entry name" value="AB_hydrolase_fold"/>
</dbReference>
<dbReference type="SUPFAM" id="SSF53474">
    <property type="entry name" value="alpha/beta-Hydrolases"/>
    <property type="match status" value="1"/>
</dbReference>
<dbReference type="RefSeq" id="WP_147893735.1">
    <property type="nucleotide sequence ID" value="NZ_BAAANR010000001.1"/>
</dbReference>
<dbReference type="OrthoDB" id="3723842at2"/>
<reference evidence="2 3" key="1">
    <citation type="submission" date="2019-08" db="EMBL/GenBank/DDBJ databases">
        <authorList>
            <person name="Dong K."/>
        </authorList>
    </citation>
    <scope>NUCLEOTIDE SEQUENCE [LARGE SCALE GENOMIC DNA]</scope>
    <source>
        <strain evidence="2 3">JCM14558</strain>
    </source>
</reference>
<feature type="transmembrane region" description="Helical" evidence="1">
    <location>
        <begin position="72"/>
        <end position="90"/>
    </location>
</feature>
<accession>A0A5C8I4J3</accession>
<dbReference type="EMBL" id="VRSV01000001">
    <property type="protein sequence ID" value="TXK13050.1"/>
    <property type="molecule type" value="Genomic_DNA"/>
</dbReference>
<sequence>MDALLRLPIIDSPAMWLVYGGVVVLAIVLLARPVGDGWWARASIGLVGGAAAGLVLFLVANAVEAFGTDLPLTVGFWAAGCFAAVGLGVASFPRSRPWRRVVAGVAVVWFLVSGVIGVNAYYGLNPTLGSLLGVVVDAPIDVPQTGGSTAAPAQPIYTTWRAPEDLAAAGQQGTQNIPGTQSGFVARPAGIYLPPAALAPDAPALPLVIMMMGYPGNPDVSFIAGVLDQYAADHDGLAPIVIVADQIGGTGSSQDPACADSAAYGAAETYITKDVTAWARANLKIIDDPRYWVIAGYSNGGGCAIKYGAAYPEMFSNIIDVSGEEFPGSEDVSGVLATIYGGDQAAFDASKPVNIMSSASPGTYAGTTAVFTAGSEDPGFVAASQTVAAAAQQAGMSVTSYVVPGADHLVSAITGGLDEGFRVLYPVLGLSAP</sequence>
<dbReference type="InterPro" id="IPR050583">
    <property type="entry name" value="Mycobacterial_A85_antigen"/>
</dbReference>
<dbReference type="Pfam" id="PF00756">
    <property type="entry name" value="Esterase"/>
    <property type="match status" value="1"/>
</dbReference>
<name>A0A5C8I4J3_9MICO</name>
<feature type="transmembrane region" description="Helical" evidence="1">
    <location>
        <begin position="38"/>
        <end position="60"/>
    </location>
</feature>
<gene>
    <name evidence="2" type="ORF">FVP77_06360</name>
</gene>
<feature type="transmembrane region" description="Helical" evidence="1">
    <location>
        <begin position="102"/>
        <end position="122"/>
    </location>
</feature>
<protein>
    <submittedName>
        <fullName evidence="2">Esterase family protein</fullName>
    </submittedName>
</protein>
<proteinExistence type="predicted"/>
<organism evidence="2 3">
    <name type="scientific">Microbacterium hatanonis</name>
    <dbReference type="NCBI Taxonomy" id="404366"/>
    <lineage>
        <taxon>Bacteria</taxon>
        <taxon>Bacillati</taxon>
        <taxon>Actinomycetota</taxon>
        <taxon>Actinomycetes</taxon>
        <taxon>Micrococcales</taxon>
        <taxon>Microbacteriaceae</taxon>
        <taxon>Microbacterium</taxon>
    </lineage>
</organism>